<dbReference type="Gene3D" id="3.10.450.50">
    <property type="match status" value="1"/>
</dbReference>
<evidence type="ECO:0000313" key="2">
    <source>
        <dbReference type="EMBL" id="CDR13339.1"/>
    </source>
</evidence>
<proteinExistence type="predicted"/>
<dbReference type="AlphaFoldDB" id="A0A061A6B6"/>
<keyword evidence="3" id="KW-0560">Oxidoreductase</keyword>
<dbReference type="SUPFAM" id="SSF54427">
    <property type="entry name" value="NTF2-like"/>
    <property type="match status" value="1"/>
</dbReference>
<dbReference type="InterPro" id="IPR037401">
    <property type="entry name" value="SnoaL-like"/>
</dbReference>
<feature type="domain" description="SnoaL-like" evidence="1">
    <location>
        <begin position="20"/>
        <end position="141"/>
    </location>
</feature>
<dbReference type="Pfam" id="PF13577">
    <property type="entry name" value="SnoaL_4"/>
    <property type="match status" value="1"/>
</dbReference>
<dbReference type="EMBL" id="JAGGLR010000023">
    <property type="protein sequence ID" value="MBP2066111.1"/>
    <property type="molecule type" value="Genomic_DNA"/>
</dbReference>
<gene>
    <name evidence="3" type="ORF">J2Z30_007159</name>
    <name evidence="2" type="ORF">SIRAN7966</name>
</gene>
<evidence type="ECO:0000313" key="3">
    <source>
        <dbReference type="EMBL" id="MBP2066111.1"/>
    </source>
</evidence>
<keyword evidence="3" id="KW-0223">Dioxygenase</keyword>
<dbReference type="Proteomes" id="UP000756710">
    <property type="component" value="Unassembled WGS sequence"/>
</dbReference>
<sequence>MPTSPAPIPTPADAPADPARDQIQIAQVLYRLARAMDTRDWDLLATCFIPEAVGDFATGQAVGLDSMLLDYKAFLPPLDTTQHLVTNIETAIDGDTAEATAYFLAQHVRADTEGGDQFLIGGRYDDRLTRTTEGWRITRRRVTGSWTQGNPKVVGTTLDRRENG</sequence>
<evidence type="ECO:0000259" key="1">
    <source>
        <dbReference type="Pfam" id="PF13577"/>
    </source>
</evidence>
<evidence type="ECO:0000313" key="4">
    <source>
        <dbReference type="Proteomes" id="UP000756710"/>
    </source>
</evidence>
<dbReference type="GO" id="GO:0051213">
    <property type="term" value="F:dioxygenase activity"/>
    <property type="evidence" value="ECO:0007669"/>
    <property type="project" value="UniProtKB-KW"/>
</dbReference>
<dbReference type="EMBL" id="LK022848">
    <property type="protein sequence ID" value="CDR13339.1"/>
    <property type="molecule type" value="Genomic_DNA"/>
</dbReference>
<dbReference type="GeneID" id="32465955"/>
<dbReference type="InterPro" id="IPR032710">
    <property type="entry name" value="NTF2-like_dom_sf"/>
</dbReference>
<organism evidence="2">
    <name type="scientific">Streptomyces iranensis</name>
    <dbReference type="NCBI Taxonomy" id="576784"/>
    <lineage>
        <taxon>Bacteria</taxon>
        <taxon>Bacillati</taxon>
        <taxon>Actinomycetota</taxon>
        <taxon>Actinomycetes</taxon>
        <taxon>Kitasatosporales</taxon>
        <taxon>Streptomycetaceae</taxon>
        <taxon>Streptomyces</taxon>
        <taxon>Streptomyces violaceusniger group</taxon>
    </lineage>
</organism>
<keyword evidence="4" id="KW-1185">Reference proteome</keyword>
<protein>
    <submittedName>
        <fullName evidence="3">3-phenylpropionate/cinnamic acid dioxygenase small subunit</fullName>
    </submittedName>
</protein>
<name>A0A061A6B6_9ACTN</name>
<dbReference type="HOGENOM" id="CLU_106738_10_2_11"/>
<reference evidence="2" key="1">
    <citation type="submission" date="2014-05" db="EMBL/GenBank/DDBJ databases">
        <authorList>
            <person name="Horn Fabian"/>
        </authorList>
    </citation>
    <scope>NUCLEOTIDE SEQUENCE</scope>
</reference>
<reference evidence="3 4" key="2">
    <citation type="submission" date="2021-03" db="EMBL/GenBank/DDBJ databases">
        <title>Genomic Encyclopedia of Type Strains, Phase IV (KMG-IV): sequencing the most valuable type-strain genomes for metagenomic binning, comparative biology and taxonomic classification.</title>
        <authorList>
            <person name="Goeker M."/>
        </authorList>
    </citation>
    <scope>NUCLEOTIDE SEQUENCE [LARGE SCALE GENOMIC DNA]</scope>
    <source>
        <strain evidence="3 4">DSM 41954</strain>
    </source>
</reference>
<dbReference type="RefSeq" id="WP_044578117.1">
    <property type="nucleotide sequence ID" value="NZ_BAABDR010000086.1"/>
</dbReference>
<accession>A0A061A6B6</accession>